<evidence type="ECO:0000256" key="1">
    <source>
        <dbReference type="ARBA" id="ARBA00005762"/>
    </source>
</evidence>
<dbReference type="EC" id="2.7.7.48" evidence="8"/>
<dbReference type="OrthoDB" id="6513042at2759"/>
<keyword evidence="6" id="KW-0943">RNA-mediated gene silencing</keyword>
<accession>A0A0M3K0K8</accession>
<dbReference type="InterPro" id="IPR007855">
    <property type="entry name" value="RDRP"/>
</dbReference>
<dbReference type="PANTHER" id="PTHR23079">
    <property type="entry name" value="RNA-DEPENDENT RNA POLYMERASE"/>
    <property type="match status" value="1"/>
</dbReference>
<feature type="domain" description="RDRP core" evidence="9">
    <location>
        <begin position="281"/>
        <end position="822"/>
    </location>
</feature>
<keyword evidence="2 8" id="KW-0696">RNA-directed RNA polymerase</keyword>
<keyword evidence="4 8" id="KW-0548">Nucleotidyltransferase</keyword>
<evidence type="ECO:0000256" key="2">
    <source>
        <dbReference type="ARBA" id="ARBA00022484"/>
    </source>
</evidence>
<evidence type="ECO:0000256" key="3">
    <source>
        <dbReference type="ARBA" id="ARBA00022679"/>
    </source>
</evidence>
<organism evidence="14">
    <name type="scientific">Anisakis simplex</name>
    <name type="common">Herring worm</name>
    <dbReference type="NCBI Taxonomy" id="6269"/>
    <lineage>
        <taxon>Eukaryota</taxon>
        <taxon>Metazoa</taxon>
        <taxon>Ecdysozoa</taxon>
        <taxon>Nematoda</taxon>
        <taxon>Chromadorea</taxon>
        <taxon>Rhabditida</taxon>
        <taxon>Spirurina</taxon>
        <taxon>Ascaridomorpha</taxon>
        <taxon>Ascaridoidea</taxon>
        <taxon>Anisakidae</taxon>
        <taxon>Anisakis</taxon>
        <taxon>Anisakis simplex complex</taxon>
    </lineage>
</organism>
<keyword evidence="13" id="KW-1185">Reference proteome</keyword>
<feature type="domain" description="RDRP C-terminal head" evidence="11">
    <location>
        <begin position="857"/>
        <end position="996"/>
    </location>
</feature>
<evidence type="ECO:0000259" key="11">
    <source>
        <dbReference type="Pfam" id="PF26253"/>
    </source>
</evidence>
<dbReference type="Proteomes" id="UP000267096">
    <property type="component" value="Unassembled WGS sequence"/>
</dbReference>
<reference evidence="14" key="1">
    <citation type="submission" date="2017-02" db="UniProtKB">
        <authorList>
            <consortium name="WormBaseParasite"/>
        </authorList>
    </citation>
    <scope>IDENTIFICATION</scope>
</reference>
<evidence type="ECO:0000313" key="12">
    <source>
        <dbReference type="EMBL" id="VDK50544.1"/>
    </source>
</evidence>
<dbReference type="Pfam" id="PF26253">
    <property type="entry name" value="RdRP_head"/>
    <property type="match status" value="1"/>
</dbReference>
<dbReference type="GO" id="GO:0030422">
    <property type="term" value="P:siRNA processing"/>
    <property type="evidence" value="ECO:0007669"/>
    <property type="project" value="TreeGrafter"/>
</dbReference>
<sequence length="1338" mass="154255">MRIPRREPIVENVPELPSFRLNYAMEALLSRGSIVKDQLFDHSRSSQHNVFFRRLIYTSQECQLACEECLDGALAAIDERRRICLFTFFEYLYDQKLNSLSHSTKEDVIGSFSDLPPNCILIRKVMATPLRLILLPPEVMMTNRVIRHFGEEYALRCVFRDDNGQRLIPKEFTRGRAVRDQSLHIQQLIYKTLSEGICIASRHYSFLAWSNSQMRDHGCYMFAPAKIVDKESGEERWYSIEDIRRWMGDFTASKSVPKLMSRMGQCFTQAQVFCSDQSLHIQQLIYKTLSEGICIASRHYSFLAWSNSQMRDHGCYMFAPAKIVDKESGEERWYSIEDIRRWMGDFTASKSVPKLMSRMGQCFTQAQPTILLERKDWRLEEDIVGGLCHPETKEKYTFSDGVGRISLKYAALVAAELDLRPVPSCFQVRFKGFKGVLCCDPSLDIEAREQIVFRKSQKKFDEDESESAELEVCEKQNRDIHQRLCWRVHCLLEKELNLLAAMLVDEETAAEALSSRLSLSIDFRQLHDNGFLFTNEPFFRSLLIAVHRYNIKLHLSKSKIFLPGSMGRTMYGVIDDTGVLQYGQVFIQYSPSVRNPSKKVITHIGHKFTPFFNEYVDDEMILGRVLVTKNPCLVGGDVRMFTAVYQPSLEHLRDVIVFPRYGPRPHTDEMAGIFIIRLLTMTVVSLGSDLDGDEYIVIFDKDLFLEHNENAMDFPKSVAPEYDSTPKTEDMVDFFLKYLSQDSIGRMSNAHLIMSDRLGLFDEICDGIARKCSIAVDFPKSGEPAEPLTSYEQSDVVPDFMQKSFKPSYRSNRLIGQLYRKVKKVENIVELAQTMRYDDSFDAQLYDESLFETHPTLIKNSIRLRDQYNTKLQQLMDEYGISDEASVVSGHSVTIRRITDMERDDYSYYHSDKIVELRYSRIYASFRREFFAEFGEESDFITVDAFGQRGIRWNTALITKAKVWYAVCYGKRAMCSKKFRSFPWIVWDLLLIVKRRILIALKQPSPKILNPISNRLSEVIEKFCAKNSFRMNAMLNELSSGPLKHIYFVEYTKRSPYGYKLAMLCFVIDNWLSLEGVYEQSVVRRDHVVTLFLQFGIGLLHGKHSSLDLLDQFTFLTPLSTEEGDKHLPVGDCTIFASIGDILISFIRYLASERFANASSLKMLMPVNLANTNQQPPSLILTKPYQWAMLNAVFIHHGTVLLFRFVAKMKWSNALFQVAFRTFHHLSLTSTFEALHLETSNGAEVWDFGESESPSVIAGDICVNNGVNLQRIISALKKWSGVKEIMCRMIRRDQLMVSSAGSIASRQCLQRLLLIDQNRLIDYVCSDKVPIEARNEYL</sequence>
<comment type="similarity">
    <text evidence="1 8">Belongs to the RdRP family.</text>
</comment>
<proteinExistence type="inferred from homology"/>
<evidence type="ECO:0000256" key="6">
    <source>
        <dbReference type="ARBA" id="ARBA00023158"/>
    </source>
</evidence>
<dbReference type="Pfam" id="PF05183">
    <property type="entry name" value="RdRP"/>
    <property type="match status" value="2"/>
</dbReference>
<dbReference type="InterPro" id="IPR058752">
    <property type="entry name" value="RDRP_C_head"/>
</dbReference>
<comment type="catalytic activity">
    <reaction evidence="7 8">
        <text>RNA(n) + a ribonucleoside 5'-triphosphate = RNA(n+1) + diphosphate</text>
        <dbReference type="Rhea" id="RHEA:21248"/>
        <dbReference type="Rhea" id="RHEA-COMP:14527"/>
        <dbReference type="Rhea" id="RHEA-COMP:17342"/>
        <dbReference type="ChEBI" id="CHEBI:33019"/>
        <dbReference type="ChEBI" id="CHEBI:61557"/>
        <dbReference type="ChEBI" id="CHEBI:140395"/>
        <dbReference type="EC" id="2.7.7.48"/>
    </reaction>
</comment>
<dbReference type="WBParaSite" id="ASIM_0001434601-mRNA-1">
    <property type="protein sequence ID" value="ASIM_0001434601-mRNA-1"/>
    <property type="gene ID" value="ASIM_0001434601"/>
</dbReference>
<evidence type="ECO:0000259" key="10">
    <source>
        <dbReference type="Pfam" id="PF24934"/>
    </source>
</evidence>
<dbReference type="GO" id="GO:0031380">
    <property type="term" value="C:nuclear RNA-directed RNA polymerase complex"/>
    <property type="evidence" value="ECO:0007669"/>
    <property type="project" value="TreeGrafter"/>
</dbReference>
<evidence type="ECO:0000256" key="5">
    <source>
        <dbReference type="ARBA" id="ARBA00022884"/>
    </source>
</evidence>
<gene>
    <name evidence="12" type="ORF">ASIM_LOCUS13774</name>
</gene>
<evidence type="ECO:0000256" key="7">
    <source>
        <dbReference type="ARBA" id="ARBA00048744"/>
    </source>
</evidence>
<evidence type="ECO:0000256" key="8">
    <source>
        <dbReference type="RuleBase" id="RU363098"/>
    </source>
</evidence>
<evidence type="ECO:0000313" key="14">
    <source>
        <dbReference type="WBParaSite" id="ASIM_0001434601-mRNA-1"/>
    </source>
</evidence>
<evidence type="ECO:0000256" key="4">
    <source>
        <dbReference type="ARBA" id="ARBA00022695"/>
    </source>
</evidence>
<evidence type="ECO:0000259" key="9">
    <source>
        <dbReference type="Pfam" id="PF05183"/>
    </source>
</evidence>
<keyword evidence="3 8" id="KW-0808">Transferase</keyword>
<dbReference type="PANTHER" id="PTHR23079:SF55">
    <property type="entry name" value="RNA-DIRECTED RNA POLYMERASE"/>
    <property type="match status" value="1"/>
</dbReference>
<dbReference type="EMBL" id="UYRR01031494">
    <property type="protein sequence ID" value="VDK50544.1"/>
    <property type="molecule type" value="Genomic_DNA"/>
</dbReference>
<dbReference type="InterPro" id="IPR057596">
    <property type="entry name" value="RDRP_core"/>
</dbReference>
<dbReference type="GO" id="GO:0003723">
    <property type="term" value="F:RNA binding"/>
    <property type="evidence" value="ECO:0007669"/>
    <property type="project" value="UniProtKB-KW"/>
</dbReference>
<protein>
    <recommendedName>
        <fullName evidence="8">RNA-dependent RNA polymerase</fullName>
        <ecNumber evidence="8">2.7.7.48</ecNumber>
    </recommendedName>
</protein>
<reference evidence="12 13" key="2">
    <citation type="submission" date="2018-11" db="EMBL/GenBank/DDBJ databases">
        <authorList>
            <consortium name="Pathogen Informatics"/>
        </authorList>
    </citation>
    <scope>NUCLEOTIDE SEQUENCE [LARGE SCALE GENOMIC DNA]</scope>
</reference>
<dbReference type="InterPro" id="IPR056654">
    <property type="entry name" value="DUF7752"/>
</dbReference>
<keyword evidence="5 8" id="KW-0694">RNA-binding</keyword>
<feature type="domain" description="DUF7752" evidence="10">
    <location>
        <begin position="1060"/>
        <end position="1162"/>
    </location>
</feature>
<dbReference type="Pfam" id="PF24934">
    <property type="entry name" value="DUF7752"/>
    <property type="match status" value="1"/>
</dbReference>
<evidence type="ECO:0000313" key="13">
    <source>
        <dbReference type="Proteomes" id="UP000267096"/>
    </source>
</evidence>
<name>A0A0M3K0K8_ANISI</name>
<feature type="domain" description="RDRP core" evidence="9">
    <location>
        <begin position="128"/>
        <end position="272"/>
    </location>
</feature>
<dbReference type="GO" id="GO:0003968">
    <property type="term" value="F:RNA-directed RNA polymerase activity"/>
    <property type="evidence" value="ECO:0007669"/>
    <property type="project" value="UniProtKB-KW"/>
</dbReference>